<dbReference type="Proteomes" id="UP000805704">
    <property type="component" value="Chromosome 7"/>
</dbReference>
<sequence>MSVRTGQDRDPANSNQLTMAVRSQEARLMEQEEHLTALTRGVHGLANSQESHDHGDEGISPADQAGPPSFTA</sequence>
<dbReference type="EMBL" id="CM024795">
    <property type="protein sequence ID" value="KAG8001020.1"/>
    <property type="molecule type" value="Genomic_DNA"/>
</dbReference>
<accession>A0ACB7EGM7</accession>
<evidence type="ECO:0000313" key="2">
    <source>
        <dbReference type="Proteomes" id="UP000805704"/>
    </source>
</evidence>
<protein>
    <submittedName>
        <fullName evidence="1">Uncharacterized protein</fullName>
    </submittedName>
</protein>
<evidence type="ECO:0000313" key="1">
    <source>
        <dbReference type="EMBL" id="KAG8001020.1"/>
    </source>
</evidence>
<proteinExistence type="predicted"/>
<keyword evidence="2" id="KW-1185">Reference proteome</keyword>
<reference evidence="1" key="1">
    <citation type="submission" date="2020-04" db="EMBL/GenBank/DDBJ databases">
        <title>A chromosome-scale assembly and high-density genetic map of the yellow drum (Nibea albiflora) genome.</title>
        <authorList>
            <person name="Xu D."/>
            <person name="Zhang W."/>
            <person name="Chen R."/>
            <person name="Tan P."/>
            <person name="Wang L."/>
            <person name="Song H."/>
            <person name="Tian L."/>
            <person name="Zhu Q."/>
            <person name="Wang B."/>
        </authorList>
    </citation>
    <scope>NUCLEOTIDE SEQUENCE</scope>
    <source>
        <strain evidence="1">ZJHYS-2018</strain>
    </source>
</reference>
<comment type="caution">
    <text evidence="1">The sequence shown here is derived from an EMBL/GenBank/DDBJ whole genome shotgun (WGS) entry which is preliminary data.</text>
</comment>
<organism evidence="1 2">
    <name type="scientific">Nibea albiflora</name>
    <name type="common">Yellow drum</name>
    <name type="synonym">Corvina albiflora</name>
    <dbReference type="NCBI Taxonomy" id="240163"/>
    <lineage>
        <taxon>Eukaryota</taxon>
        <taxon>Metazoa</taxon>
        <taxon>Chordata</taxon>
        <taxon>Craniata</taxon>
        <taxon>Vertebrata</taxon>
        <taxon>Euteleostomi</taxon>
        <taxon>Actinopterygii</taxon>
        <taxon>Neopterygii</taxon>
        <taxon>Teleostei</taxon>
        <taxon>Neoteleostei</taxon>
        <taxon>Acanthomorphata</taxon>
        <taxon>Eupercaria</taxon>
        <taxon>Sciaenidae</taxon>
        <taxon>Nibea</taxon>
    </lineage>
</organism>
<gene>
    <name evidence="1" type="ORF">GBF38_004804</name>
</gene>
<name>A0ACB7EGM7_NIBAL</name>